<accession>A0AAE1EI47</accession>
<evidence type="ECO:0000313" key="2">
    <source>
        <dbReference type="Proteomes" id="UP001286313"/>
    </source>
</evidence>
<proteinExistence type="predicted"/>
<comment type="caution">
    <text evidence="1">The sequence shown here is derived from an EMBL/GenBank/DDBJ whole genome shotgun (WGS) entry which is preliminary data.</text>
</comment>
<dbReference type="EMBL" id="JAWQEG010007771">
    <property type="protein sequence ID" value="KAK3851700.1"/>
    <property type="molecule type" value="Genomic_DNA"/>
</dbReference>
<organism evidence="1 2">
    <name type="scientific">Petrolisthes cinctipes</name>
    <name type="common">Flat porcelain crab</name>
    <dbReference type="NCBI Taxonomy" id="88211"/>
    <lineage>
        <taxon>Eukaryota</taxon>
        <taxon>Metazoa</taxon>
        <taxon>Ecdysozoa</taxon>
        <taxon>Arthropoda</taxon>
        <taxon>Crustacea</taxon>
        <taxon>Multicrustacea</taxon>
        <taxon>Malacostraca</taxon>
        <taxon>Eumalacostraca</taxon>
        <taxon>Eucarida</taxon>
        <taxon>Decapoda</taxon>
        <taxon>Pleocyemata</taxon>
        <taxon>Anomura</taxon>
        <taxon>Galatheoidea</taxon>
        <taxon>Porcellanidae</taxon>
        <taxon>Petrolisthes</taxon>
    </lineage>
</organism>
<gene>
    <name evidence="1" type="ORF">Pcinc_041670</name>
</gene>
<dbReference type="AlphaFoldDB" id="A0AAE1EI47"/>
<evidence type="ECO:0000313" key="1">
    <source>
        <dbReference type="EMBL" id="KAK3851700.1"/>
    </source>
</evidence>
<keyword evidence="2" id="KW-1185">Reference proteome</keyword>
<sequence>MINLGSSSLPSPSLLSPSLLSPSSPPPLPLPFPSFHLHDPHLCPKPFFPLYIALHASFPSFSSSASTLSNSSHSLPLFLQHYLLSVLPCETSSRPPSPRYLLFTPASRRVSLYSLQYAFPSIHPPSPSASPFNLFVPPPSLTPP</sequence>
<name>A0AAE1EI47_PETCI</name>
<reference evidence="1" key="1">
    <citation type="submission" date="2023-10" db="EMBL/GenBank/DDBJ databases">
        <title>Genome assemblies of two species of porcelain crab, Petrolisthes cinctipes and Petrolisthes manimaculis (Anomura: Porcellanidae).</title>
        <authorList>
            <person name="Angst P."/>
        </authorList>
    </citation>
    <scope>NUCLEOTIDE SEQUENCE</scope>
    <source>
        <strain evidence="1">PB745_01</strain>
        <tissue evidence="1">Gill</tissue>
    </source>
</reference>
<protein>
    <submittedName>
        <fullName evidence="1">Uncharacterized protein</fullName>
    </submittedName>
</protein>
<dbReference type="Proteomes" id="UP001286313">
    <property type="component" value="Unassembled WGS sequence"/>
</dbReference>